<reference evidence="1" key="2">
    <citation type="submission" date="2015-06" db="UniProtKB">
        <authorList>
            <consortium name="EnsemblMetazoa"/>
        </authorList>
    </citation>
    <scope>IDENTIFICATION</scope>
</reference>
<evidence type="ECO:0000313" key="1">
    <source>
        <dbReference type="EnsemblMetazoa" id="tetur21g01160.1"/>
    </source>
</evidence>
<dbReference type="eggNOG" id="KOG3298">
    <property type="taxonomic scope" value="Eukaryota"/>
</dbReference>
<evidence type="ECO:0000313" key="2">
    <source>
        <dbReference type="Proteomes" id="UP000015104"/>
    </source>
</evidence>
<name>T1KTV6_TETUR</name>
<proteinExistence type="predicted"/>
<keyword evidence="2" id="KW-1185">Reference proteome</keyword>
<dbReference type="EnsemblMetazoa" id="tetur21g01160.1">
    <property type="protein sequence ID" value="tetur21g01160.1"/>
    <property type="gene ID" value="tetur21g01160"/>
</dbReference>
<dbReference type="PANTHER" id="PTHR37159">
    <property type="entry name" value="GH11867P"/>
    <property type="match status" value="1"/>
</dbReference>
<dbReference type="PANTHER" id="PTHR37159:SF1">
    <property type="entry name" value="GH11867P"/>
    <property type="match status" value="1"/>
</dbReference>
<dbReference type="Proteomes" id="UP000015104">
    <property type="component" value="Unassembled WGS sequence"/>
</dbReference>
<dbReference type="AlphaFoldDB" id="T1KTV6"/>
<sequence length="280" mass="32987">MVFLRILSTVNHVDSWYQDNPFEKGSKANKSLSRVRRACHLQVSKLMNEKYPLKDDLWLSQFDMTMTQWSLIGPVAIRPKQCGFYSTTREEFEEYIYFWRVIGYCMGIEDRFNCCLTNYEESVQFMEICFDRGYKPYLDQPNSVVQAAMRLTEGVFLGLNISVPKFIMSYEGFMKYWYETLNVTHSISLDSLSARISYKLQVFLVDYLLKWTIFYRLASALYFRMLKKLFVTVNQVKSRMDEKYKDIVYRIPSENGVYSINNQLYTPNIPQLANVGIAAT</sequence>
<dbReference type="HOGENOM" id="CLU_995083_0_0_1"/>
<dbReference type="EMBL" id="CAEY01000546">
    <property type="status" value="NOT_ANNOTATED_CDS"/>
    <property type="molecule type" value="Genomic_DNA"/>
</dbReference>
<accession>T1KTV6</accession>
<protein>
    <submittedName>
        <fullName evidence="1">Uncharacterized protein</fullName>
    </submittedName>
</protein>
<organism evidence="1 2">
    <name type="scientific">Tetranychus urticae</name>
    <name type="common">Two-spotted spider mite</name>
    <dbReference type="NCBI Taxonomy" id="32264"/>
    <lineage>
        <taxon>Eukaryota</taxon>
        <taxon>Metazoa</taxon>
        <taxon>Ecdysozoa</taxon>
        <taxon>Arthropoda</taxon>
        <taxon>Chelicerata</taxon>
        <taxon>Arachnida</taxon>
        <taxon>Acari</taxon>
        <taxon>Acariformes</taxon>
        <taxon>Trombidiformes</taxon>
        <taxon>Prostigmata</taxon>
        <taxon>Eleutherengona</taxon>
        <taxon>Raphignathae</taxon>
        <taxon>Tetranychoidea</taxon>
        <taxon>Tetranychidae</taxon>
        <taxon>Tetranychus</taxon>
    </lineage>
</organism>
<dbReference type="STRING" id="32264.T1KTV6"/>
<reference evidence="2" key="1">
    <citation type="submission" date="2011-08" db="EMBL/GenBank/DDBJ databases">
        <authorList>
            <person name="Rombauts S."/>
        </authorList>
    </citation>
    <scope>NUCLEOTIDE SEQUENCE</scope>
    <source>
        <strain evidence="2">London</strain>
    </source>
</reference>